<gene>
    <name evidence="2" type="primary">OSJNBa0004A10.19</name>
</gene>
<accession>A0A5S6R9Z3</accession>
<evidence type="ECO:0000259" key="1">
    <source>
        <dbReference type="PROSITE" id="PS50994"/>
    </source>
</evidence>
<protein>
    <submittedName>
        <fullName evidence="2">Retroelement pol polyprotein</fullName>
    </submittedName>
</protein>
<dbReference type="Proteomes" id="UP000000763">
    <property type="component" value="Chromosome 10"/>
</dbReference>
<reference evidence="3" key="2">
    <citation type="journal article" date="2008" name="Nucleic Acids Res.">
        <title>The rice annotation project database (RAP-DB): 2008 update.</title>
        <authorList>
            <consortium name="The rice annotation project (RAP)"/>
        </authorList>
    </citation>
    <scope>GENOME REANNOTATION</scope>
    <source>
        <strain evidence="3">cv. Nipponbare</strain>
    </source>
</reference>
<dbReference type="EMBL" id="AC098682">
    <property type="protein sequence ID" value="AAM01115.1"/>
    <property type="molecule type" value="Genomic_DNA"/>
</dbReference>
<dbReference type="GO" id="GO:0015074">
    <property type="term" value="P:DNA integration"/>
    <property type="evidence" value="ECO:0007669"/>
    <property type="project" value="InterPro"/>
</dbReference>
<dbReference type="PROSITE" id="PS50994">
    <property type="entry name" value="INTEGRASE"/>
    <property type="match status" value="1"/>
</dbReference>
<evidence type="ECO:0000313" key="2">
    <source>
        <dbReference type="EMBL" id="AAM01115.1"/>
    </source>
</evidence>
<dbReference type="GO" id="GO:0003676">
    <property type="term" value="F:nucleic acid binding"/>
    <property type="evidence" value="ECO:0007669"/>
    <property type="project" value="InterPro"/>
</dbReference>
<evidence type="ECO:0000313" key="3">
    <source>
        <dbReference type="Proteomes" id="UP000000763"/>
    </source>
</evidence>
<proteinExistence type="predicted"/>
<dbReference type="SUPFAM" id="SSF53098">
    <property type="entry name" value="Ribonuclease H-like"/>
    <property type="match status" value="1"/>
</dbReference>
<dbReference type="AlphaFoldDB" id="A0A5S6R9Z3"/>
<reference evidence="3" key="1">
    <citation type="journal article" date="2005" name="Nature">
        <title>The map-based sequence of the rice genome.</title>
        <authorList>
            <consortium name="International rice genome sequencing project (IRGSP)"/>
            <person name="Matsumoto T."/>
            <person name="Wu J."/>
            <person name="Kanamori H."/>
            <person name="Katayose Y."/>
            <person name="Fujisawa M."/>
            <person name="Namiki N."/>
            <person name="Mizuno H."/>
            <person name="Yamamoto K."/>
            <person name="Antonio B.A."/>
            <person name="Baba T."/>
            <person name="Sakata K."/>
            <person name="Nagamura Y."/>
            <person name="Aoki H."/>
            <person name="Arikawa K."/>
            <person name="Arita K."/>
            <person name="Bito T."/>
            <person name="Chiden Y."/>
            <person name="Fujitsuka N."/>
            <person name="Fukunaka R."/>
            <person name="Hamada M."/>
            <person name="Harada C."/>
            <person name="Hayashi A."/>
            <person name="Hijishita S."/>
            <person name="Honda M."/>
            <person name="Hosokawa S."/>
            <person name="Ichikawa Y."/>
            <person name="Idonuma A."/>
            <person name="Iijima M."/>
            <person name="Ikeda M."/>
            <person name="Ikeno M."/>
            <person name="Ito K."/>
            <person name="Ito S."/>
            <person name="Ito T."/>
            <person name="Ito Y."/>
            <person name="Ito Y."/>
            <person name="Iwabuchi A."/>
            <person name="Kamiya K."/>
            <person name="Karasawa W."/>
            <person name="Kurita K."/>
            <person name="Katagiri S."/>
            <person name="Kikuta A."/>
            <person name="Kobayashi H."/>
            <person name="Kobayashi N."/>
            <person name="Machita K."/>
            <person name="Maehara T."/>
            <person name="Masukawa M."/>
            <person name="Mizubayashi T."/>
            <person name="Mukai Y."/>
            <person name="Nagasaki H."/>
            <person name="Nagata Y."/>
            <person name="Naito S."/>
            <person name="Nakashima M."/>
            <person name="Nakama Y."/>
            <person name="Nakamichi Y."/>
            <person name="Nakamura M."/>
            <person name="Meguro A."/>
            <person name="Negishi M."/>
            <person name="Ohta I."/>
            <person name="Ohta T."/>
            <person name="Okamoto M."/>
            <person name="Ono N."/>
            <person name="Saji S."/>
            <person name="Sakaguchi M."/>
            <person name="Sakai K."/>
            <person name="Shibata M."/>
            <person name="Shimokawa T."/>
            <person name="Song J."/>
            <person name="Takazaki Y."/>
            <person name="Terasawa K."/>
            <person name="Tsugane M."/>
            <person name="Tsuji K."/>
            <person name="Ueda S."/>
            <person name="Waki K."/>
            <person name="Yamagata H."/>
            <person name="Yamamoto M."/>
            <person name="Yamamoto S."/>
            <person name="Yamane H."/>
            <person name="Yoshiki S."/>
            <person name="Yoshihara R."/>
            <person name="Yukawa K."/>
            <person name="Zhong H."/>
            <person name="Yano M."/>
            <person name="Yuan Q."/>
            <person name="Ouyang S."/>
            <person name="Liu J."/>
            <person name="Jones K.M."/>
            <person name="Gansberger K."/>
            <person name="Moffat K."/>
            <person name="Hill J."/>
            <person name="Bera J."/>
            <person name="Fadrosh D."/>
            <person name="Jin S."/>
            <person name="Johri S."/>
            <person name="Kim M."/>
            <person name="Overton L."/>
            <person name="Reardon M."/>
            <person name="Tsitrin T."/>
            <person name="Vuong H."/>
            <person name="Weaver B."/>
            <person name="Ciecko A."/>
            <person name="Tallon L."/>
            <person name="Jackson J."/>
            <person name="Pai G."/>
            <person name="Aken S.V."/>
            <person name="Utterback T."/>
            <person name="Reidmuller S."/>
            <person name="Feldblyum T."/>
            <person name="Hsiao J."/>
            <person name="Zismann V."/>
            <person name="Iobst S."/>
            <person name="de Vazeille A.R."/>
            <person name="Buell C.R."/>
            <person name="Ying K."/>
            <person name="Li Y."/>
            <person name="Lu T."/>
            <person name="Huang Y."/>
            <person name="Zhao Q."/>
            <person name="Feng Q."/>
            <person name="Zhang L."/>
            <person name="Zhu J."/>
            <person name="Weng Q."/>
            <person name="Mu J."/>
            <person name="Lu Y."/>
            <person name="Fan D."/>
            <person name="Liu Y."/>
            <person name="Guan J."/>
            <person name="Zhang Y."/>
            <person name="Yu S."/>
            <person name="Liu X."/>
            <person name="Zhang Y."/>
            <person name="Hong G."/>
            <person name="Han B."/>
            <person name="Choisne N."/>
            <person name="Demange N."/>
            <person name="Orjeda G."/>
            <person name="Samain S."/>
            <person name="Cattolico L."/>
            <person name="Pelletier E."/>
            <person name="Couloux A."/>
            <person name="Segurens B."/>
            <person name="Wincker P."/>
            <person name="D'Hont A."/>
            <person name="Scarpelli C."/>
            <person name="Weissenbach J."/>
            <person name="Salanoubat M."/>
            <person name="Quetier F."/>
            <person name="Yu Y."/>
            <person name="Kim H.R."/>
            <person name="Rambo T."/>
            <person name="Currie J."/>
            <person name="Collura K."/>
            <person name="Luo M."/>
            <person name="Yang T."/>
            <person name="Ammiraju J.S.S."/>
            <person name="Engler F."/>
            <person name="Soderlund C."/>
            <person name="Wing R.A."/>
            <person name="Palmer L.E."/>
            <person name="de la Bastide M."/>
            <person name="Spiegel L."/>
            <person name="Nascimento L."/>
            <person name="Zutavern T."/>
            <person name="O'Shaughnessy A."/>
            <person name="Dike S."/>
            <person name="Dedhia N."/>
            <person name="Preston R."/>
            <person name="Balija V."/>
            <person name="McCombie W.R."/>
            <person name="Chow T."/>
            <person name="Chen H."/>
            <person name="Chung M."/>
            <person name="Chen C."/>
            <person name="Shaw J."/>
            <person name="Wu H."/>
            <person name="Hsiao K."/>
            <person name="Chao Y."/>
            <person name="Chu M."/>
            <person name="Cheng C."/>
            <person name="Hour A."/>
            <person name="Lee P."/>
            <person name="Lin S."/>
            <person name="Lin Y."/>
            <person name="Liou J."/>
            <person name="Liu S."/>
            <person name="Hsing Y."/>
            <person name="Raghuvanshi S."/>
            <person name="Mohanty A."/>
            <person name="Bharti A.K."/>
            <person name="Gaur A."/>
            <person name="Gupta V."/>
            <person name="Kumar D."/>
            <person name="Ravi V."/>
            <person name="Vij S."/>
            <person name="Kapur A."/>
            <person name="Khurana P."/>
            <person name="Khurana P."/>
            <person name="Khurana J.P."/>
            <person name="Tyagi A.K."/>
            <person name="Gaikwad K."/>
            <person name="Singh A."/>
            <person name="Dalal V."/>
            <person name="Srivastava S."/>
            <person name="Dixit A."/>
            <person name="Pal A.K."/>
            <person name="Ghazi I.A."/>
            <person name="Yadav M."/>
            <person name="Pandit A."/>
            <person name="Bhargava A."/>
            <person name="Sureshbabu K."/>
            <person name="Batra K."/>
            <person name="Sharma T.R."/>
            <person name="Mohapatra T."/>
            <person name="Singh N.K."/>
            <person name="Messing J."/>
            <person name="Nelson A.B."/>
            <person name="Fuks G."/>
            <person name="Kavchok S."/>
            <person name="Keizer G."/>
            <person name="Linton E."/>
            <person name="Llaca V."/>
            <person name="Song R."/>
            <person name="Tanyolac B."/>
            <person name="Young S."/>
            <person name="Ho-Il K."/>
            <person name="Hahn J.H."/>
            <person name="Sangsakoo G."/>
            <person name="Vanavichit A."/>
            <person name="de Mattos Luiz.A.T."/>
            <person name="Zimmer P.D."/>
            <person name="Malone G."/>
            <person name="Dellagostin O."/>
            <person name="de Oliveira A.C."/>
            <person name="Bevan M."/>
            <person name="Bancroft I."/>
            <person name="Minx P."/>
            <person name="Cordum H."/>
            <person name="Wilson R."/>
            <person name="Cheng Z."/>
            <person name="Jin W."/>
            <person name="Jiang J."/>
            <person name="Leong S.A."/>
            <person name="Iwama H."/>
            <person name="Gojobori T."/>
            <person name="Itoh T."/>
            <person name="Niimura Y."/>
            <person name="Fujii Y."/>
            <person name="Habara T."/>
            <person name="Sakai H."/>
            <person name="Sato Y."/>
            <person name="Wilson G."/>
            <person name="Kumar K."/>
            <person name="McCouch S."/>
            <person name="Juretic N."/>
            <person name="Hoen D."/>
            <person name="Wright S."/>
            <person name="Bruskiewich R."/>
            <person name="Bureau T."/>
            <person name="Miyao A."/>
            <person name="Hirochika H."/>
            <person name="Nishikawa T."/>
            <person name="Kadowaki K."/>
            <person name="Sugiura M."/>
            <person name="Burr B."/>
            <person name="Sasaki T."/>
        </authorList>
    </citation>
    <scope>NUCLEOTIDE SEQUENCE [LARGE SCALE GENOMIC DNA]</scope>
    <source>
        <strain evidence="3">cv. Nipponbare</strain>
    </source>
</reference>
<dbReference type="InterPro" id="IPR036397">
    <property type="entry name" value="RNaseH_sf"/>
</dbReference>
<organism evidence="2 3">
    <name type="scientific">Oryza sativa subsp. japonica</name>
    <name type="common">Rice</name>
    <dbReference type="NCBI Taxonomy" id="39947"/>
    <lineage>
        <taxon>Eukaryota</taxon>
        <taxon>Viridiplantae</taxon>
        <taxon>Streptophyta</taxon>
        <taxon>Embryophyta</taxon>
        <taxon>Tracheophyta</taxon>
        <taxon>Spermatophyta</taxon>
        <taxon>Magnoliopsida</taxon>
        <taxon>Liliopsida</taxon>
        <taxon>Poales</taxon>
        <taxon>Poaceae</taxon>
        <taxon>BOP clade</taxon>
        <taxon>Oryzoideae</taxon>
        <taxon>Oryzeae</taxon>
        <taxon>Oryzinae</taxon>
        <taxon>Oryza</taxon>
        <taxon>Oryza sativa</taxon>
    </lineage>
</organism>
<dbReference type="InterPro" id="IPR001584">
    <property type="entry name" value="Integrase_cat-core"/>
</dbReference>
<dbReference type="Gene3D" id="3.30.420.10">
    <property type="entry name" value="Ribonuclease H-like superfamily/Ribonuclease H"/>
    <property type="match status" value="1"/>
</dbReference>
<feature type="domain" description="Integrase catalytic" evidence="1">
    <location>
        <begin position="3"/>
        <end position="157"/>
    </location>
</feature>
<sequence>MAVQRMGNRYDRPDKSTTKERSQFILVATYYFTKWIKAIPLKKVDSKDAIEYVKEHIIYRFGIPQTITTYQGYIFVSDEFIQFAKSMGIKLLNSSPYYAQSQWTGKSIQQKFDQVGERKIAEQPKKWHTILAKSLWSYRMACHGSIQVPLYQLVYGHEDVLPWETNISSRRIILQDRLTTDDYHNLMVEEPEDLV</sequence>
<dbReference type="InterPro" id="IPR012337">
    <property type="entry name" value="RNaseH-like_sf"/>
</dbReference>
<name>A0A5S6R9Z3_ORYSJ</name>
<dbReference type="PANTHER" id="PTHR37984:SF5">
    <property type="entry name" value="PROTEIN NYNRIN-LIKE"/>
    <property type="match status" value="1"/>
</dbReference>
<dbReference type="PANTHER" id="PTHR37984">
    <property type="entry name" value="PROTEIN CBG26694"/>
    <property type="match status" value="1"/>
</dbReference>
<dbReference type="InterPro" id="IPR050951">
    <property type="entry name" value="Retrovirus_Pol_polyprotein"/>
</dbReference>